<dbReference type="Gene3D" id="3.40.50.800">
    <property type="entry name" value="Anticodon-binding domain"/>
    <property type="match status" value="1"/>
</dbReference>
<gene>
    <name evidence="14" type="ORF">SeLEV6574_g01015</name>
</gene>
<dbReference type="PANTHER" id="PTHR11451:SF44">
    <property type="entry name" value="THREONINE--TRNA LIGASE, CHLOROPLASTIC_MITOCHONDRIAL 2"/>
    <property type="match status" value="1"/>
</dbReference>
<comment type="caution">
    <text evidence="14">The sequence shown here is derived from an EMBL/GenBank/DDBJ whole genome shotgun (WGS) entry which is preliminary data.</text>
</comment>
<keyword evidence="7" id="KW-0648">Protein biosynthesis</keyword>
<evidence type="ECO:0000256" key="11">
    <source>
        <dbReference type="ARBA" id="ARBA00031900"/>
    </source>
</evidence>
<evidence type="ECO:0000313" key="15">
    <source>
        <dbReference type="Proteomes" id="UP000320475"/>
    </source>
</evidence>
<dbReference type="GO" id="GO:0006435">
    <property type="term" value="P:threonyl-tRNA aminoacylation"/>
    <property type="evidence" value="ECO:0007669"/>
    <property type="project" value="InterPro"/>
</dbReference>
<dbReference type="PROSITE" id="PS50862">
    <property type="entry name" value="AA_TRNA_LIGASE_II"/>
    <property type="match status" value="1"/>
</dbReference>
<reference evidence="14 15" key="1">
    <citation type="journal article" date="2019" name="Sci. Rep.">
        <title>Comparative genomics of chytrid fungi reveal insights into the obligate biotrophic and pathogenic lifestyle of Synchytrium endobioticum.</title>
        <authorList>
            <person name="van de Vossenberg B.T.L.H."/>
            <person name="Warris S."/>
            <person name="Nguyen H.D.T."/>
            <person name="van Gent-Pelzer M.P.E."/>
            <person name="Joly D.L."/>
            <person name="van de Geest H.C."/>
            <person name="Bonants P.J.M."/>
            <person name="Smith D.S."/>
            <person name="Levesque C.A."/>
            <person name="van der Lee T.A.J."/>
        </authorList>
    </citation>
    <scope>NUCLEOTIDE SEQUENCE [LARGE SCALE GENOMIC DNA]</scope>
    <source>
        <strain evidence="14 15">LEV6574</strain>
    </source>
</reference>
<dbReference type="EMBL" id="QEAM01000020">
    <property type="protein sequence ID" value="TPX50278.1"/>
    <property type="molecule type" value="Genomic_DNA"/>
</dbReference>
<dbReference type="Gene3D" id="3.30.980.10">
    <property type="entry name" value="Threonyl-trna Synthetase, Chain A, domain 2"/>
    <property type="match status" value="1"/>
</dbReference>
<dbReference type="Pfam" id="PF07973">
    <property type="entry name" value="tRNA_SAD"/>
    <property type="match status" value="1"/>
</dbReference>
<name>A0A507DHA7_9FUNG</name>
<dbReference type="GO" id="GO:0005759">
    <property type="term" value="C:mitochondrial matrix"/>
    <property type="evidence" value="ECO:0007669"/>
    <property type="project" value="UniProtKB-SubCell"/>
</dbReference>
<dbReference type="InterPro" id="IPR036621">
    <property type="entry name" value="Anticodon-bd_dom_sf"/>
</dbReference>
<dbReference type="SUPFAM" id="SSF55681">
    <property type="entry name" value="Class II aaRS and biotin synthetases"/>
    <property type="match status" value="1"/>
</dbReference>
<evidence type="ECO:0000256" key="1">
    <source>
        <dbReference type="ARBA" id="ARBA00004305"/>
    </source>
</evidence>
<keyword evidence="9" id="KW-0496">Mitochondrion</keyword>
<keyword evidence="10" id="KW-0030">Aminoacyl-tRNA synthetase</keyword>
<comment type="subcellular location">
    <subcellularLocation>
        <location evidence="1">Mitochondrion matrix</location>
    </subcellularLocation>
</comment>
<dbReference type="SMART" id="SM00863">
    <property type="entry name" value="tRNA_SAD"/>
    <property type="match status" value="1"/>
</dbReference>
<comment type="similarity">
    <text evidence="2">Belongs to the class-II aminoacyl-tRNA synthetase family.</text>
</comment>
<dbReference type="InterPro" id="IPR018163">
    <property type="entry name" value="Thr/Ala-tRNA-synth_IIc_edit"/>
</dbReference>
<dbReference type="AlphaFoldDB" id="A0A507DHA7"/>
<evidence type="ECO:0000313" key="14">
    <source>
        <dbReference type="EMBL" id="TPX50278.1"/>
    </source>
</evidence>
<dbReference type="GO" id="GO:0004829">
    <property type="term" value="F:threonine-tRNA ligase activity"/>
    <property type="evidence" value="ECO:0007669"/>
    <property type="project" value="UniProtKB-EC"/>
</dbReference>
<evidence type="ECO:0000256" key="12">
    <source>
        <dbReference type="ARBA" id="ARBA00049515"/>
    </source>
</evidence>
<evidence type="ECO:0000259" key="13">
    <source>
        <dbReference type="PROSITE" id="PS50862"/>
    </source>
</evidence>
<dbReference type="InterPro" id="IPR004154">
    <property type="entry name" value="Anticodon-bd"/>
</dbReference>
<dbReference type="Gene3D" id="3.30.930.10">
    <property type="entry name" value="Bira Bifunctional Protein, Domain 2"/>
    <property type="match status" value="1"/>
</dbReference>
<keyword evidence="5" id="KW-0547">Nucleotide-binding</keyword>
<evidence type="ECO:0000256" key="8">
    <source>
        <dbReference type="ARBA" id="ARBA00022946"/>
    </source>
</evidence>
<evidence type="ECO:0000256" key="7">
    <source>
        <dbReference type="ARBA" id="ARBA00022917"/>
    </source>
</evidence>
<dbReference type="EC" id="6.1.1.3" evidence="3"/>
<comment type="catalytic activity">
    <reaction evidence="12">
        <text>tRNA(Thr) + L-threonine + ATP = L-threonyl-tRNA(Thr) + AMP + diphosphate + H(+)</text>
        <dbReference type="Rhea" id="RHEA:24624"/>
        <dbReference type="Rhea" id="RHEA-COMP:9670"/>
        <dbReference type="Rhea" id="RHEA-COMP:9704"/>
        <dbReference type="ChEBI" id="CHEBI:15378"/>
        <dbReference type="ChEBI" id="CHEBI:30616"/>
        <dbReference type="ChEBI" id="CHEBI:33019"/>
        <dbReference type="ChEBI" id="CHEBI:57926"/>
        <dbReference type="ChEBI" id="CHEBI:78442"/>
        <dbReference type="ChEBI" id="CHEBI:78534"/>
        <dbReference type="ChEBI" id="CHEBI:456215"/>
        <dbReference type="EC" id="6.1.1.3"/>
    </reaction>
</comment>
<dbReference type="GO" id="GO:0005524">
    <property type="term" value="F:ATP binding"/>
    <property type="evidence" value="ECO:0007669"/>
    <property type="project" value="UniProtKB-KW"/>
</dbReference>
<dbReference type="NCBIfam" id="TIGR00418">
    <property type="entry name" value="thrS"/>
    <property type="match status" value="1"/>
</dbReference>
<feature type="domain" description="Aminoacyl-transfer RNA synthetases class-II family profile" evidence="13">
    <location>
        <begin position="376"/>
        <end position="675"/>
    </location>
</feature>
<dbReference type="Pfam" id="PF00587">
    <property type="entry name" value="tRNA-synt_2b"/>
    <property type="match status" value="1"/>
</dbReference>
<dbReference type="InterPro" id="IPR012947">
    <property type="entry name" value="tRNA_SAD"/>
</dbReference>
<dbReference type="VEuPathDB" id="FungiDB:SeMB42_g01402"/>
<dbReference type="SUPFAM" id="SSF55186">
    <property type="entry name" value="ThrRS/AlaRS common domain"/>
    <property type="match status" value="1"/>
</dbReference>
<evidence type="ECO:0000256" key="6">
    <source>
        <dbReference type="ARBA" id="ARBA00022840"/>
    </source>
</evidence>
<protein>
    <recommendedName>
        <fullName evidence="3">threonine--tRNA ligase</fullName>
        <ecNumber evidence="3">6.1.1.3</ecNumber>
    </recommendedName>
    <alternativeName>
        <fullName evidence="11">Threonyl-tRNA synthetase</fullName>
    </alternativeName>
</protein>
<evidence type="ECO:0000256" key="10">
    <source>
        <dbReference type="ARBA" id="ARBA00023146"/>
    </source>
</evidence>
<dbReference type="Proteomes" id="UP000320475">
    <property type="component" value="Unassembled WGS sequence"/>
</dbReference>
<dbReference type="Pfam" id="PF03129">
    <property type="entry name" value="HGTP_anticodon"/>
    <property type="match status" value="1"/>
</dbReference>
<keyword evidence="6" id="KW-0067">ATP-binding</keyword>
<keyword evidence="8" id="KW-0809">Transit peptide</keyword>
<sequence length="791" mass="88982">MKPESAAIRRCISLWNLHCRPEKPGLRPATLEVLRRSSAYVSHRLRIWDECLQKQQQLQPASEPEQINITLPDGRIHPAIKGVTTVSHVFRPERLANAILAQVDSRLTDVTTAILNDNCQVSLVRSDVKTPEALMAMWHSGAHLLGAAIELQYGDDALLADGPALKSGGFYYDALLQAGGTDRVKRRLSSLDCDNGCSLPSIQDIERDIRRLIQPDSGIFSIKESELEMISRKMASIAESKTPFVRLAISREEAFRMFWYSPLKLYFLHHITPNDTVTVYRLGDFIDLCRGPHVQHAGQLAAFRIISTSAARWDSHDATAPHQIHPQPLTRVTGIAFAQAKALQDWETAQAELKKRDHRVIGKAQSLFVHHPLAPGSAFLLPHGARIARRVIDYIRSEYRVCGFSEVVTPLLYHKELWEISGHWENYKEDMFMVAGAVEMESRILGSHTHDSHSPHTHSHSHALEIHGLKPMNCPGHCLLFQTSARSYRDLPIRFAEFSPLHRNEASGALTGLTRVRQFHQDDAHIFCTPSQILSEIESTLSLIHRTYTRLGFTSYELSLSTRPETNYMGDLSQWDAAETALKQALVNTGREWSLSAGNGAFYGPKIDITLQDALGRMHQTGTVQLDFQLPMRFDLKYQTDAGTMETPVIVHRAVIGSVERILAVLTEHHAGLWPFWLSPRQAIILPIKADDLEYADKVRDALALPDCDIGGQNASYWHRHYFVDVDRSNNLLAKKVLNAQAARYNFSLVVGKTEREAGSVRVRKRGGEDLGMMSIEQVLALFRDLEVAYK</sequence>
<dbReference type="FunFam" id="3.30.930.10:FF:000039">
    <property type="entry name" value="Threonyl-tRNA synthetase, mitochondrial"/>
    <property type="match status" value="1"/>
</dbReference>
<proteinExistence type="inferred from homology"/>
<keyword evidence="4 14" id="KW-0436">Ligase</keyword>
<dbReference type="InterPro" id="IPR002314">
    <property type="entry name" value="aa-tRNA-synt_IIb"/>
</dbReference>
<dbReference type="PRINTS" id="PR01047">
    <property type="entry name" value="TRNASYNTHTHR"/>
</dbReference>
<dbReference type="OrthoDB" id="5423599at2759"/>
<dbReference type="SUPFAM" id="SSF52954">
    <property type="entry name" value="Class II aaRS ABD-related"/>
    <property type="match status" value="1"/>
</dbReference>
<evidence type="ECO:0000256" key="3">
    <source>
        <dbReference type="ARBA" id="ARBA00013163"/>
    </source>
</evidence>
<evidence type="ECO:0000256" key="4">
    <source>
        <dbReference type="ARBA" id="ARBA00022598"/>
    </source>
</evidence>
<dbReference type="PANTHER" id="PTHR11451">
    <property type="entry name" value="THREONINE-TRNA LIGASE"/>
    <property type="match status" value="1"/>
</dbReference>
<dbReference type="InterPro" id="IPR002320">
    <property type="entry name" value="Thr-tRNA-ligase_IIa"/>
</dbReference>
<dbReference type="InterPro" id="IPR033728">
    <property type="entry name" value="ThrRS_core"/>
</dbReference>
<accession>A0A507DHA7</accession>
<dbReference type="InterPro" id="IPR045864">
    <property type="entry name" value="aa-tRNA-synth_II/BPL/LPL"/>
</dbReference>
<evidence type="ECO:0000256" key="2">
    <source>
        <dbReference type="ARBA" id="ARBA00008226"/>
    </source>
</evidence>
<dbReference type="CDD" id="cd00771">
    <property type="entry name" value="ThrRS_core"/>
    <property type="match status" value="1"/>
</dbReference>
<organism evidence="14 15">
    <name type="scientific">Synchytrium endobioticum</name>
    <dbReference type="NCBI Taxonomy" id="286115"/>
    <lineage>
        <taxon>Eukaryota</taxon>
        <taxon>Fungi</taxon>
        <taxon>Fungi incertae sedis</taxon>
        <taxon>Chytridiomycota</taxon>
        <taxon>Chytridiomycota incertae sedis</taxon>
        <taxon>Chytridiomycetes</taxon>
        <taxon>Synchytriales</taxon>
        <taxon>Synchytriaceae</taxon>
        <taxon>Synchytrium</taxon>
    </lineage>
</organism>
<evidence type="ECO:0000256" key="9">
    <source>
        <dbReference type="ARBA" id="ARBA00023128"/>
    </source>
</evidence>
<evidence type="ECO:0000256" key="5">
    <source>
        <dbReference type="ARBA" id="ARBA00022741"/>
    </source>
</evidence>
<dbReference type="HAMAP" id="MF_00184">
    <property type="entry name" value="Thr_tRNA_synth"/>
    <property type="match status" value="1"/>
</dbReference>
<dbReference type="InterPro" id="IPR006195">
    <property type="entry name" value="aa-tRNA-synth_II"/>
</dbReference>